<accession>A0ACB8ATF8</accession>
<sequence>MKRTAEIQLSKDHEDEDIEEVSNPGEGFRKADDTVLATRQIRGLPRRSMAGAARAPTFVPLNTVSTQEETKDTKESTAPKFGGFAGFGAPTASSSFTFTPSPSIASATTTSESFGSFGEAKNSTSTPSSSFTAPFISSTASPATKSFASLLDHKPQTPPAPASTQQESATKNNDAVALTYYKSLRGLNVSFLSAVSTAVEKDPFVDIAGLLESYKQLRTTVQSDYDNSSKSSKPPEVKSNTPSSSGSQSKPPTFAMPVAPTTFAGFSMPASTSNTSSGGGFTPSVSTNGTSSSSGFKFPSAPPASTSNSSSFAFGSNAGSTPPKPPNSEPVSTFETSVFGAAKESENTNKAPTNPPSSAFGTSSSSIPNFFATSKLASTPTADVLTKPTSGFGSTTSSTSLFGNFTTSKPSSFSHASSDIFKAAEKAETDSSSTKSGGSSLFGGNATSTSAVSAFGTSTLSDKPSNVFSGFGGGSPPKTGAFGAFGKAGGNIGNPVGFGFGVPPKSSDGESSKPTASGFSFGQPPKAAENPFAPPSNSGPFTSQSDAGENAEDDSAKLTPSNNHDAEGEGEEDEETTYEARCKVYRMAKTDGKSEWKDMGIGMLRLKKHKETSARRVLLRNSSTGKIVINFRVHAGLNPTVATKVVSFLGHDDGASTPYKLRLKSDEDAQALKAAMEGEVAAISSD</sequence>
<dbReference type="EMBL" id="MU267590">
    <property type="protein sequence ID" value="KAH7916557.1"/>
    <property type="molecule type" value="Genomic_DNA"/>
</dbReference>
<gene>
    <name evidence="1" type="ORF">BJ138DRAFT_286368</name>
</gene>
<evidence type="ECO:0000313" key="1">
    <source>
        <dbReference type="EMBL" id="KAH7916557.1"/>
    </source>
</evidence>
<proteinExistence type="predicted"/>
<name>A0ACB8ATF8_9AGAM</name>
<evidence type="ECO:0000313" key="2">
    <source>
        <dbReference type="Proteomes" id="UP000790377"/>
    </source>
</evidence>
<organism evidence="1 2">
    <name type="scientific">Hygrophoropsis aurantiaca</name>
    <dbReference type="NCBI Taxonomy" id="72124"/>
    <lineage>
        <taxon>Eukaryota</taxon>
        <taxon>Fungi</taxon>
        <taxon>Dikarya</taxon>
        <taxon>Basidiomycota</taxon>
        <taxon>Agaricomycotina</taxon>
        <taxon>Agaricomycetes</taxon>
        <taxon>Agaricomycetidae</taxon>
        <taxon>Boletales</taxon>
        <taxon>Coniophorineae</taxon>
        <taxon>Hygrophoropsidaceae</taxon>
        <taxon>Hygrophoropsis</taxon>
    </lineage>
</organism>
<comment type="caution">
    <text evidence="1">The sequence shown here is derived from an EMBL/GenBank/DDBJ whole genome shotgun (WGS) entry which is preliminary data.</text>
</comment>
<keyword evidence="2" id="KW-1185">Reference proteome</keyword>
<dbReference type="Proteomes" id="UP000790377">
    <property type="component" value="Unassembled WGS sequence"/>
</dbReference>
<reference evidence="1" key="1">
    <citation type="journal article" date="2021" name="New Phytol.">
        <title>Evolutionary innovations through gain and loss of genes in the ectomycorrhizal Boletales.</title>
        <authorList>
            <person name="Wu G."/>
            <person name="Miyauchi S."/>
            <person name="Morin E."/>
            <person name="Kuo A."/>
            <person name="Drula E."/>
            <person name="Varga T."/>
            <person name="Kohler A."/>
            <person name="Feng B."/>
            <person name="Cao Y."/>
            <person name="Lipzen A."/>
            <person name="Daum C."/>
            <person name="Hundley H."/>
            <person name="Pangilinan J."/>
            <person name="Johnson J."/>
            <person name="Barry K."/>
            <person name="LaButti K."/>
            <person name="Ng V."/>
            <person name="Ahrendt S."/>
            <person name="Min B."/>
            <person name="Choi I.G."/>
            <person name="Park H."/>
            <person name="Plett J.M."/>
            <person name="Magnuson J."/>
            <person name="Spatafora J.W."/>
            <person name="Nagy L.G."/>
            <person name="Henrissat B."/>
            <person name="Grigoriev I.V."/>
            <person name="Yang Z.L."/>
            <person name="Xu J."/>
            <person name="Martin F.M."/>
        </authorList>
    </citation>
    <scope>NUCLEOTIDE SEQUENCE</scope>
    <source>
        <strain evidence="1">ATCC 28755</strain>
    </source>
</reference>
<protein>
    <submittedName>
        <fullName evidence="1">Uncharacterized protein</fullName>
    </submittedName>
</protein>